<evidence type="ECO:0000256" key="9">
    <source>
        <dbReference type="ARBA" id="ARBA00047944"/>
    </source>
</evidence>
<gene>
    <name evidence="13" type="ORF">TAGGR_351</name>
</gene>
<organism evidence="13 14">
    <name type="scientific">Thermodesulfovibrio aggregans</name>
    <dbReference type="NCBI Taxonomy" id="86166"/>
    <lineage>
        <taxon>Bacteria</taxon>
        <taxon>Pseudomonadati</taxon>
        <taxon>Nitrospirota</taxon>
        <taxon>Thermodesulfovibrionia</taxon>
        <taxon>Thermodesulfovibrionales</taxon>
        <taxon>Thermodesulfovibrionaceae</taxon>
        <taxon>Thermodesulfovibrio</taxon>
    </lineage>
</organism>
<dbReference type="GO" id="GO:0070042">
    <property type="term" value="F:rRNA (uridine-N3-)-methyltransferase activity"/>
    <property type="evidence" value="ECO:0007669"/>
    <property type="project" value="TreeGrafter"/>
</dbReference>
<dbReference type="PANTHER" id="PTHR30027">
    <property type="entry name" value="RIBOSOMAL RNA SMALL SUBUNIT METHYLTRANSFERASE E"/>
    <property type="match status" value="1"/>
</dbReference>
<evidence type="ECO:0000256" key="7">
    <source>
        <dbReference type="ARBA" id="ARBA00022691"/>
    </source>
</evidence>
<dbReference type="NCBIfam" id="NF008692">
    <property type="entry name" value="PRK11713.1-5"/>
    <property type="match status" value="1"/>
</dbReference>
<dbReference type="EMBL" id="BCNO01000003">
    <property type="protein sequence ID" value="GAQ95578.1"/>
    <property type="molecule type" value="Genomic_DNA"/>
</dbReference>
<dbReference type="PIRSF" id="PIRSF015601">
    <property type="entry name" value="MTase_slr0722"/>
    <property type="match status" value="1"/>
</dbReference>
<keyword evidence="6 10" id="KW-0808">Transferase</keyword>
<dbReference type="InterPro" id="IPR029028">
    <property type="entry name" value="Alpha/beta_knot_MTases"/>
</dbReference>
<evidence type="ECO:0000259" key="12">
    <source>
        <dbReference type="Pfam" id="PF20260"/>
    </source>
</evidence>
<evidence type="ECO:0000256" key="4">
    <source>
        <dbReference type="ARBA" id="ARBA00022552"/>
    </source>
</evidence>
<dbReference type="CDD" id="cd18084">
    <property type="entry name" value="RsmE-like"/>
    <property type="match status" value="1"/>
</dbReference>
<dbReference type="GO" id="GO:0005737">
    <property type="term" value="C:cytoplasm"/>
    <property type="evidence" value="ECO:0007669"/>
    <property type="project" value="UniProtKB-SubCell"/>
</dbReference>
<dbReference type="Proteomes" id="UP000054976">
    <property type="component" value="Unassembled WGS sequence"/>
</dbReference>
<proteinExistence type="inferred from homology"/>
<keyword evidence="4 10" id="KW-0698">rRNA processing</keyword>
<dbReference type="PANTHER" id="PTHR30027:SF3">
    <property type="entry name" value="16S RRNA (URACIL(1498)-N(3))-METHYLTRANSFERASE"/>
    <property type="match status" value="1"/>
</dbReference>
<evidence type="ECO:0000256" key="6">
    <source>
        <dbReference type="ARBA" id="ARBA00022679"/>
    </source>
</evidence>
<dbReference type="STRING" id="86166.TAGGR_351"/>
<evidence type="ECO:0000256" key="8">
    <source>
        <dbReference type="ARBA" id="ARBA00025699"/>
    </source>
</evidence>
<comment type="similarity">
    <text evidence="2 10">Belongs to the RNA methyltransferase RsmE family.</text>
</comment>
<evidence type="ECO:0000256" key="1">
    <source>
        <dbReference type="ARBA" id="ARBA00004496"/>
    </source>
</evidence>
<dbReference type="GO" id="GO:0070475">
    <property type="term" value="P:rRNA base methylation"/>
    <property type="evidence" value="ECO:0007669"/>
    <property type="project" value="TreeGrafter"/>
</dbReference>
<feature type="domain" description="Ribosomal RNA small subunit methyltransferase E methyltransferase" evidence="11">
    <location>
        <begin position="76"/>
        <end position="228"/>
    </location>
</feature>
<comment type="subcellular location">
    <subcellularLocation>
        <location evidence="1 10">Cytoplasm</location>
    </subcellularLocation>
</comment>
<keyword evidence="5 10" id="KW-0489">Methyltransferase</keyword>
<evidence type="ECO:0000313" key="13">
    <source>
        <dbReference type="EMBL" id="GAQ95578.1"/>
    </source>
</evidence>
<protein>
    <recommendedName>
        <fullName evidence="10">Ribosomal RNA small subunit methyltransferase E</fullName>
        <ecNumber evidence="10">2.1.1.193</ecNumber>
    </recommendedName>
</protein>
<keyword evidence="14" id="KW-1185">Reference proteome</keyword>
<dbReference type="InterPro" id="IPR046886">
    <property type="entry name" value="RsmE_MTase_dom"/>
</dbReference>
<dbReference type="SUPFAM" id="SSF88697">
    <property type="entry name" value="PUA domain-like"/>
    <property type="match status" value="1"/>
</dbReference>
<dbReference type="AlphaFoldDB" id="A0A0U9HUL2"/>
<evidence type="ECO:0000256" key="3">
    <source>
        <dbReference type="ARBA" id="ARBA00022490"/>
    </source>
</evidence>
<evidence type="ECO:0000259" key="11">
    <source>
        <dbReference type="Pfam" id="PF04452"/>
    </source>
</evidence>
<dbReference type="Pfam" id="PF04452">
    <property type="entry name" value="Methyltrans_RNA"/>
    <property type="match status" value="1"/>
</dbReference>
<dbReference type="Pfam" id="PF20260">
    <property type="entry name" value="PUA_4"/>
    <property type="match status" value="1"/>
</dbReference>
<evidence type="ECO:0000313" key="14">
    <source>
        <dbReference type="Proteomes" id="UP000054976"/>
    </source>
</evidence>
<evidence type="ECO:0000256" key="5">
    <source>
        <dbReference type="ARBA" id="ARBA00022603"/>
    </source>
</evidence>
<dbReference type="SUPFAM" id="SSF75217">
    <property type="entry name" value="alpha/beta knot"/>
    <property type="match status" value="1"/>
</dbReference>
<dbReference type="EC" id="2.1.1.193" evidence="10"/>
<keyword evidence="7 10" id="KW-0949">S-adenosyl-L-methionine</keyword>
<accession>A0A0U9HUL2</accession>
<keyword evidence="3 10" id="KW-0963">Cytoplasm</keyword>
<evidence type="ECO:0000256" key="10">
    <source>
        <dbReference type="PIRNR" id="PIRNR015601"/>
    </source>
</evidence>
<sequence length="242" mass="27796">MSYPRLCIQYSDISPGKIIELSKQDRRYLFNVLRCSKGDSISIFDGRGKSFKAKIINEKNIEVLEEEELHTEDIFSIVLCQALLKGEKMDLIIQKATEMGVKKIIPFVSERCIVKDTQKIERWRKIAKEASEQAYRTIVPEIVDVVYFGDLIKKIENGILFWEKAQTPLIEIISTINPQKEIFLLVGPEGGFTHKEVTQAKEKQIKIATLGKRILRAETASIVSVSLMSFLIEWKIKNYDII</sequence>
<reference evidence="14" key="1">
    <citation type="submission" date="2016-01" db="EMBL/GenBank/DDBJ databases">
        <title>Draft genome sequence of Thermodesulfovibrio aggregans strain TGE-P1.</title>
        <authorList>
            <person name="Sekiguchi Y."/>
            <person name="Ohashi A."/>
            <person name="Matsuura N."/>
            <person name="Tourlousse M.D."/>
        </authorList>
    </citation>
    <scope>NUCLEOTIDE SEQUENCE [LARGE SCALE GENOMIC DNA]</scope>
    <source>
        <strain evidence="14">TGE-P1</strain>
    </source>
</reference>
<dbReference type="InterPro" id="IPR029026">
    <property type="entry name" value="tRNA_m1G_MTases_N"/>
</dbReference>
<dbReference type="InterPro" id="IPR006700">
    <property type="entry name" value="RsmE"/>
</dbReference>
<comment type="function">
    <text evidence="8 10">Specifically methylates the N3 position of the uracil ring of uridine 1498 (m3U1498) in 16S rRNA. Acts on the fully assembled 30S ribosomal subunit.</text>
</comment>
<dbReference type="NCBIfam" id="TIGR00046">
    <property type="entry name" value="RsmE family RNA methyltransferase"/>
    <property type="match status" value="1"/>
</dbReference>
<dbReference type="OrthoDB" id="9815641at2"/>
<name>A0A0U9HUL2_9BACT</name>
<dbReference type="RefSeq" id="WP_059177015.1">
    <property type="nucleotide sequence ID" value="NZ_BCNO01000003.1"/>
</dbReference>
<dbReference type="InterPro" id="IPR015947">
    <property type="entry name" value="PUA-like_sf"/>
</dbReference>
<dbReference type="InterPro" id="IPR046887">
    <property type="entry name" value="RsmE_PUA-like"/>
</dbReference>
<evidence type="ECO:0000256" key="2">
    <source>
        <dbReference type="ARBA" id="ARBA00005528"/>
    </source>
</evidence>
<comment type="catalytic activity">
    <reaction evidence="9 10">
        <text>uridine(1498) in 16S rRNA + S-adenosyl-L-methionine = N(3)-methyluridine(1498) in 16S rRNA + S-adenosyl-L-homocysteine + H(+)</text>
        <dbReference type="Rhea" id="RHEA:42920"/>
        <dbReference type="Rhea" id="RHEA-COMP:10283"/>
        <dbReference type="Rhea" id="RHEA-COMP:10284"/>
        <dbReference type="ChEBI" id="CHEBI:15378"/>
        <dbReference type="ChEBI" id="CHEBI:57856"/>
        <dbReference type="ChEBI" id="CHEBI:59789"/>
        <dbReference type="ChEBI" id="CHEBI:65315"/>
        <dbReference type="ChEBI" id="CHEBI:74502"/>
        <dbReference type="EC" id="2.1.1.193"/>
    </reaction>
</comment>
<dbReference type="Gene3D" id="3.40.1280.10">
    <property type="match status" value="1"/>
</dbReference>
<comment type="caution">
    <text evidence="13">The sequence shown here is derived from an EMBL/GenBank/DDBJ whole genome shotgun (WGS) entry which is preliminary data.</text>
</comment>
<feature type="domain" description="Ribosomal RNA small subunit methyltransferase E PUA-like" evidence="12">
    <location>
        <begin position="22"/>
        <end position="63"/>
    </location>
</feature>